<evidence type="ECO:0000256" key="1">
    <source>
        <dbReference type="SAM" id="MobiDB-lite"/>
    </source>
</evidence>
<keyword evidence="3" id="KW-1185">Reference proteome</keyword>
<feature type="compositionally biased region" description="Polar residues" evidence="1">
    <location>
        <begin position="85"/>
        <end position="96"/>
    </location>
</feature>
<feature type="compositionally biased region" description="Polar residues" evidence="1">
    <location>
        <begin position="908"/>
        <end position="949"/>
    </location>
</feature>
<feature type="compositionally biased region" description="Low complexity" evidence="1">
    <location>
        <begin position="344"/>
        <end position="354"/>
    </location>
</feature>
<feature type="region of interest" description="Disordered" evidence="1">
    <location>
        <begin position="66"/>
        <end position="104"/>
    </location>
</feature>
<organism evidence="2 3">
    <name type="scientific">Leishmania naiffi</name>
    <dbReference type="NCBI Taxonomy" id="5678"/>
    <lineage>
        <taxon>Eukaryota</taxon>
        <taxon>Discoba</taxon>
        <taxon>Euglenozoa</taxon>
        <taxon>Kinetoplastea</taxon>
        <taxon>Metakinetoplastina</taxon>
        <taxon>Trypanosomatida</taxon>
        <taxon>Trypanosomatidae</taxon>
        <taxon>Leishmaniinae</taxon>
        <taxon>Leishmania</taxon>
        <taxon>Leishmania naiffi species complex</taxon>
    </lineage>
</organism>
<feature type="region of interest" description="Disordered" evidence="1">
    <location>
        <begin position="235"/>
        <end position="254"/>
    </location>
</feature>
<protein>
    <submittedName>
        <fullName evidence="2">Uncharacterized protein</fullName>
    </submittedName>
</protein>
<proteinExistence type="predicted"/>
<feature type="compositionally biased region" description="Basic and acidic residues" evidence="1">
    <location>
        <begin position="831"/>
        <end position="841"/>
    </location>
</feature>
<feature type="region of interest" description="Disordered" evidence="1">
    <location>
        <begin position="884"/>
        <end position="949"/>
    </location>
</feature>
<accession>A0AAW3BUK8</accession>
<sequence>MPPPLRKSSPGPQCQHTMRYRSNPVSLSSRSRSPSLSANDSDDDFVYLLEHVNTTEEAVERIRAMQQPKEQNQGRFLGGLRGSARSLTEPVTTSPNKHPASRKMRGELPATMEEFYDSPRYTISLTAARKALFSDALSGFHSYVAREEEQHDQLWTLQRHCDTHHLRNREQGAAKQPTQYVHTYGPQGSIVHKSVIPSLSPRMTQEWNTTLATSSACLAKPVAMRVEATGRVDEEHGAQVGTPTSAISSNKRADNPNASLATASAGIPPPSAVPGSTVAEEAVTVAVAEGTGSSLQRIPASYIFLMRSRDTETMGPVTSPAPAAAPHSVTFEDLSLPPSRDLGASSRATAASATGLHVDPAASAAAVGEREKQVPAPPSSTLDSEKAKKLEAMQLHALLQEGIYRRARTPVVFRYNYSPDFEETIEESKLRHQELDRALCNYQRLTGARDLTRAERREISRRFADPNALDHEWLYVWEQFERDIPRETLFVEDTPYHDPNDALAAILSYVECCYDRAQKHIKEKSAATLTGEQNSGAAHAAATTTAAAAAPLCGSNSSTSSTPPRETTLFEHFFSAGTAALKGAVVKMRSSLPDFVGDPLLSVSGYDPALYHASLFFPTDPKARSAKIFSAVREVVLACQQSFMGFPYQLLCEQVGTERLGLALEALERDQAEDDDLDEAEAEKTVRVALVNKMHEEGEVETSGSGTSAPTPINNADGAESSLKETSSSLHSQVHGSRVLRIYHSFPSTASVANRSGSNHHRRRQHTAHAVDEWNVSLSSSYSSDLASSSLSLVVSPTAVSPGTSAPPPVRGVGKPPAAVMNVTPAQCLSEEERRRKETVTRRRRERRRRRREQLPLLVGEPRPHEFASFLDIVRSRVIAKQAKDEKNEMEQQQRQRVENMLKRQCEQRSNASASPQGSRQGPHQFSSVSLNTVQQTGEGSLPPTTNQSAKCASAEVAAATAQPAGTALAPRKLFREDVEGSAYLIPTHSTSVAAEPLLCSPRLPLSGTSTRKVAASPETRGMRILLFFDDKRNAPVVVVNKLFRLFIMPGLCSLTSSEDDTTEVLNNEMTAKAGTAHPNPPAHKSGAGRTSNSEKSLLLLIQVQFSLFLEEDAEVRWKWWKL</sequence>
<feature type="region of interest" description="Disordered" evidence="1">
    <location>
        <begin position="697"/>
        <end position="731"/>
    </location>
</feature>
<dbReference type="Proteomes" id="UP001501274">
    <property type="component" value="Unassembled WGS sequence"/>
</dbReference>
<name>A0AAW3BUK8_9TRYP</name>
<feature type="compositionally biased region" description="Low complexity" evidence="1">
    <location>
        <begin position="720"/>
        <end position="731"/>
    </location>
</feature>
<feature type="region of interest" description="Disordered" evidence="1">
    <location>
        <begin position="337"/>
        <end position="356"/>
    </location>
</feature>
<feature type="region of interest" description="Disordered" evidence="1">
    <location>
        <begin position="361"/>
        <end position="385"/>
    </location>
</feature>
<feature type="region of interest" description="Disordered" evidence="1">
    <location>
        <begin position="1072"/>
        <end position="1091"/>
    </location>
</feature>
<comment type="caution">
    <text evidence="2">The sequence shown here is derived from an EMBL/GenBank/DDBJ whole genome shotgun (WGS) entry which is preliminary data.</text>
</comment>
<reference evidence="2 3" key="1">
    <citation type="submission" date="2024-02" db="EMBL/GenBank/DDBJ databases">
        <title>FIRST GENOME SEQUENCES OF Leishmania (Viannia) shawi, Leishmania (Viannia) lindenbergi AND Leishmania (Viannia) utingensis.</title>
        <authorList>
            <person name="Resadore F."/>
            <person name="Custodio M.G.F."/>
            <person name="Boite M.C."/>
            <person name="Cupolillo E."/>
            <person name="Ferreira G.E.M."/>
        </authorList>
    </citation>
    <scope>NUCLEOTIDE SEQUENCE [LARGE SCALE GENOMIC DNA]</scope>
    <source>
        <strain evidence="2 3">MDAS/BR/1979/M5533</strain>
    </source>
</reference>
<gene>
    <name evidence="2" type="ORF">Q4I28_003031</name>
</gene>
<feature type="compositionally biased region" description="Low complexity" evidence="1">
    <location>
        <begin position="22"/>
        <end position="39"/>
    </location>
</feature>
<dbReference type="AlphaFoldDB" id="A0AAW3BUK8"/>
<feature type="region of interest" description="Disordered" evidence="1">
    <location>
        <begin position="797"/>
        <end position="850"/>
    </location>
</feature>
<evidence type="ECO:0000313" key="3">
    <source>
        <dbReference type="Proteomes" id="UP001501274"/>
    </source>
</evidence>
<dbReference type="EMBL" id="JBAMZN010000021">
    <property type="protein sequence ID" value="KAL0525720.1"/>
    <property type="molecule type" value="Genomic_DNA"/>
</dbReference>
<feature type="region of interest" description="Disordered" evidence="1">
    <location>
        <begin position="1"/>
        <end position="41"/>
    </location>
</feature>
<feature type="compositionally biased region" description="Basic and acidic residues" evidence="1">
    <location>
        <begin position="884"/>
        <end position="907"/>
    </location>
</feature>
<evidence type="ECO:0000313" key="2">
    <source>
        <dbReference type="EMBL" id="KAL0525720.1"/>
    </source>
</evidence>
<feature type="compositionally biased region" description="Polar residues" evidence="1">
    <location>
        <begin position="241"/>
        <end position="254"/>
    </location>
</feature>